<feature type="transmembrane region" description="Helical" evidence="6">
    <location>
        <begin position="427"/>
        <end position="450"/>
    </location>
</feature>
<keyword evidence="5 6" id="KW-0472">Membrane</keyword>
<dbReference type="InterPro" id="IPR037272">
    <property type="entry name" value="SNS_sf"/>
</dbReference>
<accession>A0ABS4IJ01</accession>
<evidence type="ECO:0000256" key="4">
    <source>
        <dbReference type="ARBA" id="ARBA00022989"/>
    </source>
</evidence>
<dbReference type="Proteomes" id="UP001519345">
    <property type="component" value="Unassembled WGS sequence"/>
</dbReference>
<evidence type="ECO:0000256" key="1">
    <source>
        <dbReference type="ARBA" id="ARBA00004141"/>
    </source>
</evidence>
<evidence type="ECO:0000313" key="7">
    <source>
        <dbReference type="EMBL" id="MBP1970326.1"/>
    </source>
</evidence>
<proteinExistence type="predicted"/>
<feature type="transmembrane region" description="Helical" evidence="6">
    <location>
        <begin position="12"/>
        <end position="31"/>
    </location>
</feature>
<dbReference type="CDD" id="cd10336">
    <property type="entry name" value="SLC6sbd_Tyt1-Like"/>
    <property type="match status" value="1"/>
</dbReference>
<keyword evidence="4 6" id="KW-1133">Transmembrane helix</keyword>
<sequence>MQGREQWATRYGFMLAAVGSGVGLGNIWRFPYITGELGGGAFLLVYLICVLIIGLPTMIAEFSIGKRGQLDAVGSFQKTAKSKPWVIGGWLGVITSFLIVSFYAVITGWVLYYMFSYLTGAVQQVEPGGIGEFFEGFIGHDFLPVVWQIIVMAIIVGILYFGVKKGIELSNKIFMPLLAVILIVLAGYSLSLDGAAEGLAFLFIPDWSALGDPNLYLAAIGQAFFTLSLGMGIMVTYGGYLSSQTGKRLPGTAASIVLLDTLFAIVVGVIIFISIFTIGGIEPDQGPTLIFAVLPEVFNQMAGTGTFFAILFFFLVFIAGLSSAISLAEVSVSFAIRQFNMSRKKAALIVGALITLVGVPSALSQGGPLGEVLIFGETILDFVDLLTDSYFLPIGGLIVVLFVGWGWKRSEAFETADFKNQWLGNLWLILLRFVAPIMIIIILLANYLGIGV</sequence>
<gene>
    <name evidence="7" type="ORF">J2Z83_002444</name>
</gene>
<feature type="transmembrane region" description="Helical" evidence="6">
    <location>
        <begin position="301"/>
        <end position="325"/>
    </location>
</feature>
<dbReference type="RefSeq" id="WP_209463463.1">
    <property type="nucleotide sequence ID" value="NZ_CP110224.1"/>
</dbReference>
<feature type="transmembrane region" description="Helical" evidence="6">
    <location>
        <begin position="173"/>
        <end position="195"/>
    </location>
</feature>
<evidence type="ECO:0000256" key="6">
    <source>
        <dbReference type="SAM" id="Phobius"/>
    </source>
</evidence>
<feature type="transmembrane region" description="Helical" evidence="6">
    <location>
        <begin position="85"/>
        <end position="112"/>
    </location>
</feature>
<dbReference type="SUPFAM" id="SSF161070">
    <property type="entry name" value="SNF-like"/>
    <property type="match status" value="1"/>
</dbReference>
<dbReference type="NCBIfam" id="NF037979">
    <property type="entry name" value="Na_transp"/>
    <property type="match status" value="1"/>
</dbReference>
<dbReference type="PRINTS" id="PR00176">
    <property type="entry name" value="NANEUSMPORT"/>
</dbReference>
<comment type="caution">
    <text evidence="7">The sequence shown here is derived from an EMBL/GenBank/DDBJ whole genome shotgun (WGS) entry which is preliminary data.</text>
</comment>
<evidence type="ECO:0000256" key="3">
    <source>
        <dbReference type="ARBA" id="ARBA00022692"/>
    </source>
</evidence>
<evidence type="ECO:0000256" key="5">
    <source>
        <dbReference type="ARBA" id="ARBA00023136"/>
    </source>
</evidence>
<evidence type="ECO:0000256" key="2">
    <source>
        <dbReference type="ARBA" id="ARBA00022448"/>
    </source>
</evidence>
<feature type="transmembrane region" description="Helical" evidence="6">
    <location>
        <begin position="346"/>
        <end position="363"/>
    </location>
</feature>
<organism evidence="7 8">
    <name type="scientific">Virgibacillus natechei</name>
    <dbReference type="NCBI Taxonomy" id="1216297"/>
    <lineage>
        <taxon>Bacteria</taxon>
        <taxon>Bacillati</taxon>
        <taxon>Bacillota</taxon>
        <taxon>Bacilli</taxon>
        <taxon>Bacillales</taxon>
        <taxon>Bacillaceae</taxon>
        <taxon>Virgibacillus</taxon>
    </lineage>
</organism>
<dbReference type="PANTHER" id="PTHR42948">
    <property type="entry name" value="TRANSPORTER"/>
    <property type="match status" value="1"/>
</dbReference>
<dbReference type="PROSITE" id="PS50267">
    <property type="entry name" value="NA_NEUROTRAN_SYMP_3"/>
    <property type="match status" value="1"/>
</dbReference>
<protein>
    <submittedName>
        <fullName evidence="7">NSS family neurotransmitter:Na+ symporter</fullName>
    </submittedName>
</protein>
<feature type="transmembrane region" description="Helical" evidence="6">
    <location>
        <begin position="43"/>
        <end position="64"/>
    </location>
</feature>
<dbReference type="EMBL" id="JAGGKX010000012">
    <property type="protein sequence ID" value="MBP1970326.1"/>
    <property type="molecule type" value="Genomic_DNA"/>
</dbReference>
<comment type="subcellular location">
    <subcellularLocation>
        <location evidence="1">Membrane</location>
        <topology evidence="1">Multi-pass membrane protein</topology>
    </subcellularLocation>
</comment>
<keyword evidence="3 6" id="KW-0812">Transmembrane</keyword>
<feature type="transmembrane region" description="Helical" evidence="6">
    <location>
        <begin position="253"/>
        <end position="281"/>
    </location>
</feature>
<reference evidence="7 8" key="1">
    <citation type="submission" date="2021-03" db="EMBL/GenBank/DDBJ databases">
        <title>Genomic Encyclopedia of Type Strains, Phase IV (KMG-IV): sequencing the most valuable type-strain genomes for metagenomic binning, comparative biology and taxonomic classification.</title>
        <authorList>
            <person name="Goeker M."/>
        </authorList>
    </citation>
    <scope>NUCLEOTIDE SEQUENCE [LARGE SCALE GENOMIC DNA]</scope>
    <source>
        <strain evidence="7 8">DSM 25609</strain>
    </source>
</reference>
<dbReference type="InterPro" id="IPR047218">
    <property type="entry name" value="YocR/YhdH-like"/>
</dbReference>
<keyword evidence="8" id="KW-1185">Reference proteome</keyword>
<feature type="transmembrane region" description="Helical" evidence="6">
    <location>
        <begin position="215"/>
        <end position="241"/>
    </location>
</feature>
<evidence type="ECO:0000313" key="8">
    <source>
        <dbReference type="Proteomes" id="UP001519345"/>
    </source>
</evidence>
<name>A0ABS4IJ01_9BACI</name>
<feature type="transmembrane region" description="Helical" evidence="6">
    <location>
        <begin position="142"/>
        <end position="161"/>
    </location>
</feature>
<keyword evidence="2" id="KW-0813">Transport</keyword>
<dbReference type="Pfam" id="PF00209">
    <property type="entry name" value="SNF"/>
    <property type="match status" value="2"/>
</dbReference>
<feature type="transmembrane region" description="Helical" evidence="6">
    <location>
        <begin position="390"/>
        <end position="407"/>
    </location>
</feature>
<dbReference type="InterPro" id="IPR000175">
    <property type="entry name" value="Na/ntran_symport"/>
</dbReference>
<dbReference type="PANTHER" id="PTHR42948:SF1">
    <property type="entry name" value="TRANSPORTER"/>
    <property type="match status" value="1"/>
</dbReference>